<keyword evidence="4" id="KW-0274">FAD</keyword>
<dbReference type="PANTHER" id="PTHR11985:SF35">
    <property type="entry name" value="ANAEROBIC GLYCEROL-3-PHOSPHATE DEHYDROGENASE SUBUNIT A"/>
    <property type="match status" value="1"/>
</dbReference>
<dbReference type="RefSeq" id="WP_290234886.1">
    <property type="nucleotide sequence ID" value="NZ_JAUFPZ010000002.1"/>
</dbReference>
<sequence>MAAKNIYSRNTLVDSAKAVEKWDVIVIGGGATGLGVALDSVTRGYKTLLLEQVDFAKGTSSRSTKLVHGGVRYLAQGNIDLVKEALYERGLLSKNAPHLVKNQSFVIPNYRWYEGMYYTIGLKAYDFLAGKLSLGKSKHINKEEALKRLKTIRQDKLKGGVVYQDGQFDDSRLAVNVAQTCVEHGASVLNHFKVNNLIIEDKVIKGVSAKDMETGEDHQFFGSTVINATGVFTDDILKMANPDARNMVKPSQGVHLVFDKSFLPGEDAIMIPKTDDGRVLFAVPWHDKVIVGTTDTPLEEHCLEPQALDKEVEFILKTFNNYLEKKVTRDDVRSIYAGLRPLAAPKDGSESSKEISRSHKVLVSETGLITITGGKWTTFRRMAQDTVDKAISLGKLPKKECKTMDLKIHGAKENPDLTNHLYIYGSDQPQLHNLINEDPSLGEKLHPRLDFLKAEVVWAARNELARTIDDVLARRVRMLFMDAKAAIECAPEVAKILAKETGKDEQWIANQIADFKEIADHYTI</sequence>
<dbReference type="Proteomes" id="UP001595793">
    <property type="component" value="Unassembled WGS sequence"/>
</dbReference>
<keyword evidence="8" id="KW-1185">Reference proteome</keyword>
<organism evidence="7 8">
    <name type="scientific">Zunongwangia endophytica</name>
    <dbReference type="NCBI Taxonomy" id="1808945"/>
    <lineage>
        <taxon>Bacteria</taxon>
        <taxon>Pseudomonadati</taxon>
        <taxon>Bacteroidota</taxon>
        <taxon>Flavobacteriia</taxon>
        <taxon>Flavobacteriales</taxon>
        <taxon>Flavobacteriaceae</taxon>
        <taxon>Zunongwangia</taxon>
    </lineage>
</organism>
<protein>
    <submittedName>
        <fullName evidence="7">FAD-dependent oxidoreductase</fullName>
    </submittedName>
</protein>
<keyword evidence="5" id="KW-0560">Oxidoreductase</keyword>
<comment type="caution">
    <text evidence="7">The sequence shown here is derived from an EMBL/GenBank/DDBJ whole genome shotgun (WGS) entry which is preliminary data.</text>
</comment>
<proteinExistence type="inferred from homology"/>
<gene>
    <name evidence="7" type="ORF">ACFOS1_06955</name>
</gene>
<dbReference type="Gene3D" id="1.10.8.870">
    <property type="entry name" value="Alpha-glycerophosphate oxidase, cap domain"/>
    <property type="match status" value="1"/>
</dbReference>
<evidence type="ECO:0000256" key="1">
    <source>
        <dbReference type="ARBA" id="ARBA00001974"/>
    </source>
</evidence>
<evidence type="ECO:0000256" key="2">
    <source>
        <dbReference type="ARBA" id="ARBA00007330"/>
    </source>
</evidence>
<evidence type="ECO:0000256" key="4">
    <source>
        <dbReference type="ARBA" id="ARBA00022827"/>
    </source>
</evidence>
<evidence type="ECO:0000256" key="5">
    <source>
        <dbReference type="ARBA" id="ARBA00023002"/>
    </source>
</evidence>
<reference evidence="8" key="1">
    <citation type="journal article" date="2019" name="Int. J. Syst. Evol. Microbiol.">
        <title>The Global Catalogue of Microorganisms (GCM) 10K type strain sequencing project: providing services to taxonomists for standard genome sequencing and annotation.</title>
        <authorList>
            <consortium name="The Broad Institute Genomics Platform"/>
            <consortium name="The Broad Institute Genome Sequencing Center for Infectious Disease"/>
            <person name="Wu L."/>
            <person name="Ma J."/>
        </authorList>
    </citation>
    <scope>NUCLEOTIDE SEQUENCE [LARGE SCALE GENOMIC DNA]</scope>
    <source>
        <strain evidence="8">CECT 9128</strain>
    </source>
</reference>
<dbReference type="EMBL" id="JBHSAS010000006">
    <property type="protein sequence ID" value="MFC4027138.1"/>
    <property type="molecule type" value="Genomic_DNA"/>
</dbReference>
<dbReference type="Gene3D" id="3.50.50.60">
    <property type="entry name" value="FAD/NAD(P)-binding domain"/>
    <property type="match status" value="1"/>
</dbReference>
<evidence type="ECO:0000313" key="8">
    <source>
        <dbReference type="Proteomes" id="UP001595793"/>
    </source>
</evidence>
<dbReference type="InterPro" id="IPR038299">
    <property type="entry name" value="DAO_C_sf"/>
</dbReference>
<evidence type="ECO:0000313" key="7">
    <source>
        <dbReference type="EMBL" id="MFC4027138.1"/>
    </source>
</evidence>
<dbReference type="PANTHER" id="PTHR11985">
    <property type="entry name" value="GLYCEROL-3-PHOSPHATE DEHYDROGENASE"/>
    <property type="match status" value="1"/>
</dbReference>
<feature type="domain" description="FAD dependent oxidoreductase" evidence="6">
    <location>
        <begin position="23"/>
        <end position="378"/>
    </location>
</feature>
<dbReference type="InterPro" id="IPR006076">
    <property type="entry name" value="FAD-dep_OxRdtase"/>
</dbReference>
<comment type="similarity">
    <text evidence="2">Belongs to the FAD-dependent glycerol-3-phosphate dehydrogenase family.</text>
</comment>
<keyword evidence="3" id="KW-0285">Flavoprotein</keyword>
<dbReference type="InterPro" id="IPR036188">
    <property type="entry name" value="FAD/NAD-bd_sf"/>
</dbReference>
<dbReference type="InterPro" id="IPR000447">
    <property type="entry name" value="G3P_DH_FAD-dep"/>
</dbReference>
<comment type="cofactor">
    <cofactor evidence="1">
        <name>FAD</name>
        <dbReference type="ChEBI" id="CHEBI:57692"/>
    </cofactor>
</comment>
<dbReference type="PRINTS" id="PR01001">
    <property type="entry name" value="FADG3PDH"/>
</dbReference>
<evidence type="ECO:0000256" key="3">
    <source>
        <dbReference type="ARBA" id="ARBA00022630"/>
    </source>
</evidence>
<dbReference type="Gene3D" id="3.30.9.10">
    <property type="entry name" value="D-Amino Acid Oxidase, subunit A, domain 2"/>
    <property type="match status" value="1"/>
</dbReference>
<evidence type="ECO:0000259" key="6">
    <source>
        <dbReference type="Pfam" id="PF01266"/>
    </source>
</evidence>
<dbReference type="SUPFAM" id="SSF51905">
    <property type="entry name" value="FAD/NAD(P)-binding domain"/>
    <property type="match status" value="1"/>
</dbReference>
<accession>A0ABV8H518</accession>
<dbReference type="Pfam" id="PF01266">
    <property type="entry name" value="DAO"/>
    <property type="match status" value="1"/>
</dbReference>
<name>A0ABV8H518_9FLAO</name>